<dbReference type="AlphaFoldDB" id="A0AAE1RJY1"/>
<dbReference type="EMBL" id="JAVYJV010000015">
    <property type="protein sequence ID" value="KAK4352995.1"/>
    <property type="molecule type" value="Genomic_DNA"/>
</dbReference>
<evidence type="ECO:0000313" key="4">
    <source>
        <dbReference type="Proteomes" id="UP001291623"/>
    </source>
</evidence>
<protein>
    <recommendedName>
        <fullName evidence="5">Pentatricopeptide repeat-containing protein</fullName>
    </recommendedName>
</protein>
<evidence type="ECO:0000256" key="2">
    <source>
        <dbReference type="ARBA" id="ARBA00022737"/>
    </source>
</evidence>
<comment type="similarity">
    <text evidence="1">Belongs to the PPR family. P subfamily.</text>
</comment>
<reference evidence="3" key="1">
    <citation type="submission" date="2023-12" db="EMBL/GenBank/DDBJ databases">
        <title>Genome assembly of Anisodus tanguticus.</title>
        <authorList>
            <person name="Wang Y.-J."/>
        </authorList>
    </citation>
    <scope>NUCLEOTIDE SEQUENCE</scope>
    <source>
        <strain evidence="3">KB-2021</strain>
        <tissue evidence="3">Leaf</tissue>
    </source>
</reference>
<name>A0AAE1RJY1_9SOLA</name>
<evidence type="ECO:0008006" key="5">
    <source>
        <dbReference type="Google" id="ProtNLM"/>
    </source>
</evidence>
<dbReference type="NCBIfam" id="TIGR00756">
    <property type="entry name" value="PPR"/>
    <property type="match status" value="1"/>
</dbReference>
<organism evidence="3 4">
    <name type="scientific">Anisodus tanguticus</name>
    <dbReference type="NCBI Taxonomy" id="243964"/>
    <lineage>
        <taxon>Eukaryota</taxon>
        <taxon>Viridiplantae</taxon>
        <taxon>Streptophyta</taxon>
        <taxon>Embryophyta</taxon>
        <taxon>Tracheophyta</taxon>
        <taxon>Spermatophyta</taxon>
        <taxon>Magnoliopsida</taxon>
        <taxon>eudicotyledons</taxon>
        <taxon>Gunneridae</taxon>
        <taxon>Pentapetalae</taxon>
        <taxon>asterids</taxon>
        <taxon>lamiids</taxon>
        <taxon>Solanales</taxon>
        <taxon>Solanaceae</taxon>
        <taxon>Solanoideae</taxon>
        <taxon>Hyoscyameae</taxon>
        <taxon>Anisodus</taxon>
    </lineage>
</organism>
<sequence>MLRKGYFPNARTYNAIIRGLCSAMEYMDKMKEDGCEPNVQTYNVVIRYSDTIVMKGKLRRLMHLPRHTPVSIAPPSKLPQGTAVVIDNS</sequence>
<evidence type="ECO:0000313" key="3">
    <source>
        <dbReference type="EMBL" id="KAK4352995.1"/>
    </source>
</evidence>
<dbReference type="InterPro" id="IPR011990">
    <property type="entry name" value="TPR-like_helical_dom_sf"/>
</dbReference>
<dbReference type="InterPro" id="IPR002885">
    <property type="entry name" value="PPR_rpt"/>
</dbReference>
<proteinExistence type="inferred from homology"/>
<keyword evidence="2" id="KW-0677">Repeat</keyword>
<comment type="caution">
    <text evidence="3">The sequence shown here is derived from an EMBL/GenBank/DDBJ whole genome shotgun (WGS) entry which is preliminary data.</text>
</comment>
<gene>
    <name evidence="3" type="ORF">RND71_028513</name>
</gene>
<dbReference type="Proteomes" id="UP001291623">
    <property type="component" value="Unassembled WGS sequence"/>
</dbReference>
<keyword evidence="4" id="KW-1185">Reference proteome</keyword>
<accession>A0AAE1RJY1</accession>
<dbReference type="Gene3D" id="1.25.40.10">
    <property type="entry name" value="Tetratricopeptide repeat domain"/>
    <property type="match status" value="1"/>
</dbReference>
<evidence type="ECO:0000256" key="1">
    <source>
        <dbReference type="ARBA" id="ARBA00007626"/>
    </source>
</evidence>
<dbReference type="PANTHER" id="PTHR47941">
    <property type="entry name" value="PENTATRICOPEPTIDE REPEAT-CONTAINING PROTEIN 3, MITOCHONDRIAL"/>
    <property type="match status" value="1"/>
</dbReference>
<dbReference type="Pfam" id="PF13812">
    <property type="entry name" value="PPR_3"/>
    <property type="match status" value="1"/>
</dbReference>